<dbReference type="EMBL" id="UZWE01000033">
    <property type="protein sequence ID" value="VDS09238.1"/>
    <property type="molecule type" value="Genomic_DNA"/>
</dbReference>
<accession>A0A447IP30</accession>
<protein>
    <submittedName>
        <fullName evidence="1">Phage P2 GpU</fullName>
    </submittedName>
</protein>
<dbReference type="InterPro" id="IPR009734">
    <property type="entry name" value="Myoviridae_GpU"/>
</dbReference>
<dbReference type="PIRSF" id="PIRSF029208">
    <property type="entry name" value="Phage_tail_GPU"/>
    <property type="match status" value="1"/>
</dbReference>
<dbReference type="Proteomes" id="UP000270743">
    <property type="component" value="Unassembled WGS sequence"/>
</dbReference>
<dbReference type="OrthoDB" id="1550902at2"/>
<gene>
    <name evidence="1" type="ORF">PARHAE_02430</name>
</gene>
<name>A0A447IP30_9RHOB</name>
<organism evidence="1 2">
    <name type="scientific">Paracoccus haematequi</name>
    <dbReference type="NCBI Taxonomy" id="2491866"/>
    <lineage>
        <taxon>Bacteria</taxon>
        <taxon>Pseudomonadati</taxon>
        <taxon>Pseudomonadota</taxon>
        <taxon>Alphaproteobacteria</taxon>
        <taxon>Rhodobacterales</taxon>
        <taxon>Paracoccaceae</taxon>
        <taxon>Paracoccus</taxon>
    </lineage>
</organism>
<dbReference type="RefSeq" id="WP_126154889.1">
    <property type="nucleotide sequence ID" value="NZ_UZWE01000033.1"/>
</dbReference>
<evidence type="ECO:0000313" key="2">
    <source>
        <dbReference type="Proteomes" id="UP000270743"/>
    </source>
</evidence>
<evidence type="ECO:0000313" key="1">
    <source>
        <dbReference type="EMBL" id="VDS09238.1"/>
    </source>
</evidence>
<proteinExistence type="predicted"/>
<sequence>MLSSLVMMALGTFRFGISRASYQVFTRRAAWRWEQVDRIGRAPALQYLGPGADEVTLEGVIYPHFKGGLRQVEAMRAVAGLGQPMILVDGLGWVWQRWAIMAIEERKSVFLADGAPRKIEFSLELKAYGDDRAGGIGGLFG</sequence>
<dbReference type="AlphaFoldDB" id="A0A447IP30"/>
<dbReference type="InterPro" id="IPR016912">
    <property type="entry name" value="Phage_P2_GpU"/>
</dbReference>
<reference evidence="1 2" key="1">
    <citation type="submission" date="2018-12" db="EMBL/GenBank/DDBJ databases">
        <authorList>
            <person name="Criscuolo A."/>
        </authorList>
    </citation>
    <scope>NUCLEOTIDE SEQUENCE [LARGE SCALE GENOMIC DNA]</scope>
    <source>
        <strain evidence="1">ACIP1116241</strain>
    </source>
</reference>
<keyword evidence="2" id="KW-1185">Reference proteome</keyword>
<dbReference type="Pfam" id="PF06995">
    <property type="entry name" value="Phage_P2_GpU"/>
    <property type="match status" value="1"/>
</dbReference>